<dbReference type="EMBL" id="JADBJN010000003">
    <property type="protein sequence ID" value="KAG5671418.1"/>
    <property type="molecule type" value="Genomic_DNA"/>
</dbReference>
<evidence type="ECO:0000313" key="3">
    <source>
        <dbReference type="Proteomes" id="UP001107558"/>
    </source>
</evidence>
<dbReference type="Proteomes" id="UP001107558">
    <property type="component" value="Chromosome 3"/>
</dbReference>
<feature type="compositionally biased region" description="Low complexity" evidence="1">
    <location>
        <begin position="97"/>
        <end position="116"/>
    </location>
</feature>
<dbReference type="AlphaFoldDB" id="A0A9J6BNR6"/>
<keyword evidence="3" id="KW-1185">Reference proteome</keyword>
<proteinExistence type="predicted"/>
<organism evidence="2 3">
    <name type="scientific">Polypedilum vanderplanki</name>
    <name type="common">Sleeping chironomid midge</name>
    <dbReference type="NCBI Taxonomy" id="319348"/>
    <lineage>
        <taxon>Eukaryota</taxon>
        <taxon>Metazoa</taxon>
        <taxon>Ecdysozoa</taxon>
        <taxon>Arthropoda</taxon>
        <taxon>Hexapoda</taxon>
        <taxon>Insecta</taxon>
        <taxon>Pterygota</taxon>
        <taxon>Neoptera</taxon>
        <taxon>Endopterygota</taxon>
        <taxon>Diptera</taxon>
        <taxon>Nematocera</taxon>
        <taxon>Chironomoidea</taxon>
        <taxon>Chironomidae</taxon>
        <taxon>Chironominae</taxon>
        <taxon>Polypedilum</taxon>
        <taxon>Polypedilum</taxon>
    </lineage>
</organism>
<gene>
    <name evidence="2" type="ORF">PVAND_001616</name>
</gene>
<feature type="region of interest" description="Disordered" evidence="1">
    <location>
        <begin position="88"/>
        <end position="118"/>
    </location>
</feature>
<sequence length="139" mass="16439">MNIKNDTDKELHSVPSEIFFIHLPPEMDIRIEIMSNHAENETNRMSRDENLRQNDSTSSMGAINVIINNPTISNLRIISNSSLERKNSRFKRKNVRNRNSCSRSRNNRQRSSSSSNIRRRRQIWSQMKYFVGKIWKFLA</sequence>
<evidence type="ECO:0000256" key="1">
    <source>
        <dbReference type="SAM" id="MobiDB-lite"/>
    </source>
</evidence>
<comment type="caution">
    <text evidence="2">The sequence shown here is derived from an EMBL/GenBank/DDBJ whole genome shotgun (WGS) entry which is preliminary data.</text>
</comment>
<protein>
    <submittedName>
        <fullName evidence="2">Uncharacterized protein</fullName>
    </submittedName>
</protein>
<accession>A0A9J6BNR6</accession>
<name>A0A9J6BNR6_POLVA</name>
<reference evidence="2" key="1">
    <citation type="submission" date="2021-03" db="EMBL/GenBank/DDBJ databases">
        <title>Chromosome level genome of the anhydrobiotic midge Polypedilum vanderplanki.</title>
        <authorList>
            <person name="Yoshida Y."/>
            <person name="Kikawada T."/>
            <person name="Gusev O."/>
        </authorList>
    </citation>
    <scope>NUCLEOTIDE SEQUENCE</scope>
    <source>
        <strain evidence="2">NIAS01</strain>
        <tissue evidence="2">Whole body or cell culture</tissue>
    </source>
</reference>
<evidence type="ECO:0000313" key="2">
    <source>
        <dbReference type="EMBL" id="KAG5671418.1"/>
    </source>
</evidence>